<organism evidence="1">
    <name type="scientific">Rhizophora mucronata</name>
    <name type="common">Asiatic mangrove</name>
    <dbReference type="NCBI Taxonomy" id="61149"/>
    <lineage>
        <taxon>Eukaryota</taxon>
        <taxon>Viridiplantae</taxon>
        <taxon>Streptophyta</taxon>
        <taxon>Embryophyta</taxon>
        <taxon>Tracheophyta</taxon>
        <taxon>Spermatophyta</taxon>
        <taxon>Magnoliopsida</taxon>
        <taxon>eudicotyledons</taxon>
        <taxon>Gunneridae</taxon>
        <taxon>Pentapetalae</taxon>
        <taxon>rosids</taxon>
        <taxon>fabids</taxon>
        <taxon>Malpighiales</taxon>
        <taxon>Rhizophoraceae</taxon>
        <taxon>Rhizophora</taxon>
    </lineage>
</organism>
<dbReference type="AlphaFoldDB" id="A0A2P2NL87"/>
<protein>
    <submittedName>
        <fullName evidence="1">Uncharacterized protein</fullName>
    </submittedName>
</protein>
<sequence length="34" mass="4007">MASTLFVIPLTLRYMIWLTCTAEVWFWQAIGESQ</sequence>
<dbReference type="EMBL" id="GGEC01062773">
    <property type="protein sequence ID" value="MBX43257.1"/>
    <property type="molecule type" value="Transcribed_RNA"/>
</dbReference>
<accession>A0A2P2NL87</accession>
<name>A0A2P2NL87_RHIMU</name>
<reference evidence="1" key="1">
    <citation type="submission" date="2018-02" db="EMBL/GenBank/DDBJ databases">
        <title>Rhizophora mucronata_Transcriptome.</title>
        <authorList>
            <person name="Meera S.P."/>
            <person name="Sreeshan A."/>
            <person name="Augustine A."/>
        </authorList>
    </citation>
    <scope>NUCLEOTIDE SEQUENCE</scope>
    <source>
        <tissue evidence="1">Leaf</tissue>
    </source>
</reference>
<proteinExistence type="predicted"/>
<evidence type="ECO:0000313" key="1">
    <source>
        <dbReference type="EMBL" id="MBX43257.1"/>
    </source>
</evidence>